<accession>A0A9P5DSE5</accession>
<organism evidence="1 2">
    <name type="scientific">Fusarium beomiforme</name>
    <dbReference type="NCBI Taxonomy" id="44412"/>
    <lineage>
        <taxon>Eukaryota</taxon>
        <taxon>Fungi</taxon>
        <taxon>Dikarya</taxon>
        <taxon>Ascomycota</taxon>
        <taxon>Pezizomycotina</taxon>
        <taxon>Sordariomycetes</taxon>
        <taxon>Hypocreomycetidae</taxon>
        <taxon>Hypocreales</taxon>
        <taxon>Nectriaceae</taxon>
        <taxon>Fusarium</taxon>
        <taxon>Fusarium burgessii species complex</taxon>
    </lineage>
</organism>
<dbReference type="AlphaFoldDB" id="A0A9P5DSE5"/>
<reference evidence="1" key="1">
    <citation type="journal article" date="2017" name="Mycologia">
        <title>Fusarium algeriense, sp. nov., a novel toxigenic crown rot pathogen of durum wheat from Algeria is nested in the Fusarium burgessii species complex.</title>
        <authorList>
            <person name="Laraba I."/>
            <person name="Keddad A."/>
            <person name="Boureghda H."/>
            <person name="Abdallah N."/>
            <person name="Vaughan M.M."/>
            <person name="Proctor R.H."/>
            <person name="Busman M."/>
            <person name="O'Donnell K."/>
        </authorList>
    </citation>
    <scope>NUCLEOTIDE SEQUENCE</scope>
    <source>
        <strain evidence="1">NRRL 25174</strain>
    </source>
</reference>
<dbReference type="Proteomes" id="UP000730481">
    <property type="component" value="Unassembled WGS sequence"/>
</dbReference>
<keyword evidence="2" id="KW-1185">Reference proteome</keyword>
<dbReference type="EMBL" id="PVQB02000540">
    <property type="protein sequence ID" value="KAF4335697.1"/>
    <property type="molecule type" value="Genomic_DNA"/>
</dbReference>
<protein>
    <submittedName>
        <fullName evidence="1">Uncharacterized protein</fullName>
    </submittedName>
</protein>
<sequence length="236" mass="27267">MQNQQPVICVRYRAAWPSLPRLPLDFSRSYLPSSIFDDREAIQDRVHRILKNNKILEPQTEIDLVVRRTKPTILIKSPWDRDSKKTWAQTVEQIVAAMKTEFPRAIKRNLHVEMIAPQCYETVYIGEVEDNDLLWDDIQAVVKRHLDSSQATRNHLSTLALIRRGFSKPEDNPITVYIGCTTDSDETKWEGIADAMEAEFCERGWKDVVVHIEHNTPIKGSCDRGGDTLPVKECYY</sequence>
<comment type="caution">
    <text evidence="1">The sequence shown here is derived from an EMBL/GenBank/DDBJ whole genome shotgun (WGS) entry which is preliminary data.</text>
</comment>
<evidence type="ECO:0000313" key="2">
    <source>
        <dbReference type="Proteomes" id="UP000730481"/>
    </source>
</evidence>
<name>A0A9P5DSE5_9HYPO</name>
<dbReference type="OrthoDB" id="5088255at2759"/>
<evidence type="ECO:0000313" key="1">
    <source>
        <dbReference type="EMBL" id="KAF4335697.1"/>
    </source>
</evidence>
<proteinExistence type="predicted"/>
<gene>
    <name evidence="1" type="ORF">FBEOM_10459</name>
</gene>
<reference evidence="1" key="2">
    <citation type="submission" date="2020-02" db="EMBL/GenBank/DDBJ databases">
        <title>Identification and distribution of gene clusters putatively required for synthesis of sphingolipid metabolism inhibitors in phylogenetically diverse species of the filamentous fungus Fusarium.</title>
        <authorList>
            <person name="Kim H.-S."/>
            <person name="Busman M."/>
            <person name="Brown D.W."/>
            <person name="Divon H."/>
            <person name="Uhlig S."/>
            <person name="Proctor R.H."/>
        </authorList>
    </citation>
    <scope>NUCLEOTIDE SEQUENCE</scope>
    <source>
        <strain evidence="1">NRRL 25174</strain>
    </source>
</reference>